<organism evidence="1 2">
    <name type="scientific">Exidia glandulosa HHB12029</name>
    <dbReference type="NCBI Taxonomy" id="1314781"/>
    <lineage>
        <taxon>Eukaryota</taxon>
        <taxon>Fungi</taxon>
        <taxon>Dikarya</taxon>
        <taxon>Basidiomycota</taxon>
        <taxon>Agaricomycotina</taxon>
        <taxon>Agaricomycetes</taxon>
        <taxon>Auriculariales</taxon>
        <taxon>Exidiaceae</taxon>
        <taxon>Exidia</taxon>
    </lineage>
</organism>
<sequence length="183" mass="20404">MADPVGLVSLGADGVRRLLDHRAAIRARKRAIESLAEELDAAHSRLLSVERDDIASTAYKDVISPLIDESVTFLERIRSRKDAAQIKKSYFLPRGDAETATALVKRFQSAQSEVELRCMALNIQRSKEQISRLVANSTYTQEPSVEALRVLATQSMLCSCFFFCGESSVTPHDYKDYGAPLFF</sequence>
<keyword evidence="2" id="KW-1185">Reference proteome</keyword>
<evidence type="ECO:0000313" key="1">
    <source>
        <dbReference type="EMBL" id="KZV89282.1"/>
    </source>
</evidence>
<proteinExistence type="predicted"/>
<reference evidence="1 2" key="1">
    <citation type="journal article" date="2016" name="Mol. Biol. Evol.">
        <title>Comparative Genomics of Early-Diverging Mushroom-Forming Fungi Provides Insights into the Origins of Lignocellulose Decay Capabilities.</title>
        <authorList>
            <person name="Nagy L.G."/>
            <person name="Riley R."/>
            <person name="Tritt A."/>
            <person name="Adam C."/>
            <person name="Daum C."/>
            <person name="Floudas D."/>
            <person name="Sun H."/>
            <person name="Yadav J.S."/>
            <person name="Pangilinan J."/>
            <person name="Larsson K.H."/>
            <person name="Matsuura K."/>
            <person name="Barry K."/>
            <person name="Labutti K."/>
            <person name="Kuo R."/>
            <person name="Ohm R.A."/>
            <person name="Bhattacharya S.S."/>
            <person name="Shirouzu T."/>
            <person name="Yoshinaga Y."/>
            <person name="Martin F.M."/>
            <person name="Grigoriev I.V."/>
            <person name="Hibbett D.S."/>
        </authorList>
    </citation>
    <scope>NUCLEOTIDE SEQUENCE [LARGE SCALE GENOMIC DNA]</scope>
    <source>
        <strain evidence="1 2">HHB12029</strain>
    </source>
</reference>
<evidence type="ECO:0000313" key="2">
    <source>
        <dbReference type="Proteomes" id="UP000077266"/>
    </source>
</evidence>
<dbReference type="InParanoid" id="A0A165FNK2"/>
<gene>
    <name evidence="1" type="ORF">EXIGLDRAFT_838635</name>
</gene>
<accession>A0A165FNK2</accession>
<name>A0A165FNK2_EXIGL</name>
<dbReference type="Proteomes" id="UP000077266">
    <property type="component" value="Unassembled WGS sequence"/>
</dbReference>
<dbReference type="EMBL" id="KV426077">
    <property type="protein sequence ID" value="KZV89282.1"/>
    <property type="molecule type" value="Genomic_DNA"/>
</dbReference>
<dbReference type="AlphaFoldDB" id="A0A165FNK2"/>
<protein>
    <submittedName>
        <fullName evidence="1">Uncharacterized protein</fullName>
    </submittedName>
</protein>